<evidence type="ECO:0008006" key="3">
    <source>
        <dbReference type="Google" id="ProtNLM"/>
    </source>
</evidence>
<dbReference type="AlphaFoldDB" id="A0A2N9EIS8"/>
<keyword evidence="1" id="KW-0812">Transmembrane</keyword>
<keyword evidence="1" id="KW-0472">Membrane</keyword>
<accession>A0A2N9EIS8</accession>
<reference evidence="2" key="1">
    <citation type="submission" date="2018-02" db="EMBL/GenBank/DDBJ databases">
        <authorList>
            <person name="Cohen D.B."/>
            <person name="Kent A.D."/>
        </authorList>
    </citation>
    <scope>NUCLEOTIDE SEQUENCE</scope>
</reference>
<feature type="transmembrane region" description="Helical" evidence="1">
    <location>
        <begin position="36"/>
        <end position="58"/>
    </location>
</feature>
<sequence length="123" mass="13671">MRVRIASLKSTALSALLSLSDRRQPNLWRWLFEDSVVLVGWWLWVCGLRLWWCGFVFWVGGCAVVVGLRLWVGGCSVAFGFLVQWPWVSGFGGHGFRWPWAMGCWASSSTANEGVESACGGKG</sequence>
<proteinExistence type="predicted"/>
<protein>
    <recommendedName>
        <fullName evidence="3">Transmembrane protein</fullName>
    </recommendedName>
</protein>
<feature type="transmembrane region" description="Helical" evidence="1">
    <location>
        <begin position="70"/>
        <end position="88"/>
    </location>
</feature>
<gene>
    <name evidence="2" type="ORF">FSB_LOCUS2493</name>
</gene>
<name>A0A2N9EIS8_FAGSY</name>
<organism evidence="2">
    <name type="scientific">Fagus sylvatica</name>
    <name type="common">Beechnut</name>
    <dbReference type="NCBI Taxonomy" id="28930"/>
    <lineage>
        <taxon>Eukaryota</taxon>
        <taxon>Viridiplantae</taxon>
        <taxon>Streptophyta</taxon>
        <taxon>Embryophyta</taxon>
        <taxon>Tracheophyta</taxon>
        <taxon>Spermatophyta</taxon>
        <taxon>Magnoliopsida</taxon>
        <taxon>eudicotyledons</taxon>
        <taxon>Gunneridae</taxon>
        <taxon>Pentapetalae</taxon>
        <taxon>rosids</taxon>
        <taxon>fabids</taxon>
        <taxon>Fagales</taxon>
        <taxon>Fagaceae</taxon>
        <taxon>Fagus</taxon>
    </lineage>
</organism>
<evidence type="ECO:0000313" key="2">
    <source>
        <dbReference type="EMBL" id="SPC74611.1"/>
    </source>
</evidence>
<keyword evidence="1" id="KW-1133">Transmembrane helix</keyword>
<dbReference type="EMBL" id="OIVN01000115">
    <property type="protein sequence ID" value="SPC74611.1"/>
    <property type="molecule type" value="Genomic_DNA"/>
</dbReference>
<evidence type="ECO:0000256" key="1">
    <source>
        <dbReference type="SAM" id="Phobius"/>
    </source>
</evidence>